<dbReference type="STRING" id="332999.SAMN04488511_113135"/>
<proteinExistence type="predicted"/>
<dbReference type="InterPro" id="IPR036388">
    <property type="entry name" value="WH-like_DNA-bd_sf"/>
</dbReference>
<dbReference type="OrthoDB" id="711646at2"/>
<protein>
    <recommendedName>
        <fullName evidence="3">DUF3253 domain-containing protein</fullName>
    </recommendedName>
</protein>
<dbReference type="Pfam" id="PF11625">
    <property type="entry name" value="DUF3253"/>
    <property type="match status" value="1"/>
</dbReference>
<keyword evidence="2" id="KW-1185">Reference proteome</keyword>
<evidence type="ECO:0000313" key="2">
    <source>
        <dbReference type="Proteomes" id="UP000198836"/>
    </source>
</evidence>
<dbReference type="SUPFAM" id="SSF46785">
    <property type="entry name" value="Winged helix' DNA-binding domain"/>
    <property type="match status" value="1"/>
</dbReference>
<accession>A0A1I0TU05</accession>
<organism evidence="1 2">
    <name type="scientific">Pedobacter suwonensis</name>
    <dbReference type="NCBI Taxonomy" id="332999"/>
    <lineage>
        <taxon>Bacteria</taxon>
        <taxon>Pseudomonadati</taxon>
        <taxon>Bacteroidota</taxon>
        <taxon>Sphingobacteriia</taxon>
        <taxon>Sphingobacteriales</taxon>
        <taxon>Sphingobacteriaceae</taxon>
        <taxon>Pedobacter</taxon>
    </lineage>
</organism>
<dbReference type="InterPro" id="IPR036390">
    <property type="entry name" value="WH_DNA-bd_sf"/>
</dbReference>
<dbReference type="AlphaFoldDB" id="A0A1I0TU05"/>
<dbReference type="Gene3D" id="1.10.10.10">
    <property type="entry name" value="Winged helix-like DNA-binding domain superfamily/Winged helix DNA-binding domain"/>
    <property type="match status" value="1"/>
</dbReference>
<dbReference type="Proteomes" id="UP000198836">
    <property type="component" value="Unassembled WGS sequence"/>
</dbReference>
<dbReference type="EMBL" id="FOJM01000013">
    <property type="protein sequence ID" value="SFA54456.1"/>
    <property type="molecule type" value="Genomic_DNA"/>
</dbReference>
<reference evidence="2" key="1">
    <citation type="submission" date="2016-10" db="EMBL/GenBank/DDBJ databases">
        <authorList>
            <person name="Varghese N."/>
            <person name="Submissions S."/>
        </authorList>
    </citation>
    <scope>NUCLEOTIDE SEQUENCE [LARGE SCALE GENOMIC DNA]</scope>
    <source>
        <strain evidence="2">DSM 18130</strain>
    </source>
</reference>
<evidence type="ECO:0000313" key="1">
    <source>
        <dbReference type="EMBL" id="SFA54456.1"/>
    </source>
</evidence>
<sequence>MQGKKEIAERILAVAEQRGADKSTCPSEIARMLFPGRWREQMAAVMEVAIDLCNNGKISITQKGKEVDVKKIKGPVRIKQVVG</sequence>
<dbReference type="InterPro" id="IPR021660">
    <property type="entry name" value="DUF3253"/>
</dbReference>
<gene>
    <name evidence="1" type="ORF">SAMN04488511_113135</name>
</gene>
<evidence type="ECO:0008006" key="3">
    <source>
        <dbReference type="Google" id="ProtNLM"/>
    </source>
</evidence>
<name>A0A1I0TU05_9SPHI</name>